<evidence type="ECO:0000256" key="1">
    <source>
        <dbReference type="SAM" id="Phobius"/>
    </source>
</evidence>
<feature type="transmembrane region" description="Helical" evidence="1">
    <location>
        <begin position="6"/>
        <end position="28"/>
    </location>
</feature>
<gene>
    <name evidence="2" type="ORF">C4B63_72g547c</name>
</gene>
<accession>A0A2V2V293</accession>
<evidence type="ECO:0000313" key="2">
    <source>
        <dbReference type="EMBL" id="PWU88513.1"/>
    </source>
</evidence>
<keyword evidence="1" id="KW-0472">Membrane</keyword>
<protein>
    <submittedName>
        <fullName evidence="2">Uncharacterized protein</fullName>
    </submittedName>
</protein>
<keyword evidence="1" id="KW-1133">Transmembrane helix</keyword>
<keyword evidence="1" id="KW-0812">Transmembrane</keyword>
<dbReference type="Proteomes" id="UP000246121">
    <property type="component" value="Unassembled WGS sequence"/>
</dbReference>
<dbReference type="EMBL" id="PRFA01000072">
    <property type="protein sequence ID" value="PWU88513.1"/>
    <property type="molecule type" value="Genomic_DNA"/>
</dbReference>
<dbReference type="AlphaFoldDB" id="A0A2V2V293"/>
<dbReference type="VEuPathDB" id="TriTrypDB:BCY84_15499"/>
<organism evidence="2 3">
    <name type="scientific">Trypanosoma cruzi</name>
    <dbReference type="NCBI Taxonomy" id="5693"/>
    <lineage>
        <taxon>Eukaryota</taxon>
        <taxon>Discoba</taxon>
        <taxon>Euglenozoa</taxon>
        <taxon>Kinetoplastea</taxon>
        <taxon>Metakinetoplastina</taxon>
        <taxon>Trypanosomatida</taxon>
        <taxon>Trypanosomatidae</taxon>
        <taxon>Trypanosoma</taxon>
        <taxon>Schizotrypanum</taxon>
    </lineage>
</organism>
<comment type="caution">
    <text evidence="2">The sequence shown here is derived from an EMBL/GenBank/DDBJ whole genome shotgun (WGS) entry which is preliminary data.</text>
</comment>
<dbReference type="VEuPathDB" id="TriTrypDB:TcCLB.506625.84"/>
<dbReference type="VEuPathDB" id="TriTrypDB:C3747_284g160c"/>
<sequence>MGPRAAGFLVGAVAATFFSAMLLQYDILRKKDITDREISLLEKEASLIRERFRRAQRALIDAMEEEIETQVH</sequence>
<dbReference type="VEuPathDB" id="TriTrypDB:TcYC6_0025830"/>
<proteinExistence type="predicted"/>
<reference evidence="2 3" key="1">
    <citation type="journal article" date="2018" name="Microb. Genom.">
        <title>Expanding an expanded genome: long-read sequencing of Trypanosoma cruzi.</title>
        <authorList>
            <person name="Berna L."/>
            <person name="Rodriguez M."/>
            <person name="Chiribao M.L."/>
            <person name="Parodi-Talice A."/>
            <person name="Pita S."/>
            <person name="Rijo G."/>
            <person name="Alvarez-Valin F."/>
            <person name="Robello C."/>
        </authorList>
    </citation>
    <scope>NUCLEOTIDE SEQUENCE [LARGE SCALE GENOMIC DNA]</scope>
    <source>
        <strain evidence="2 3">Dm28c</strain>
    </source>
</reference>
<name>A0A2V2V293_TRYCR</name>
<evidence type="ECO:0000313" key="3">
    <source>
        <dbReference type="Proteomes" id="UP000246121"/>
    </source>
</evidence>
<dbReference type="VEuPathDB" id="TriTrypDB:C4B63_72g547c"/>
<dbReference type="VEuPathDB" id="TriTrypDB:TcBrA4_0053980"/>